<dbReference type="InterPro" id="IPR027417">
    <property type="entry name" value="P-loop_NTPase"/>
</dbReference>
<dbReference type="PROSITE" id="PS50067">
    <property type="entry name" value="KINESIN_MOTOR_2"/>
    <property type="match status" value="1"/>
</dbReference>
<dbReference type="Proteomes" id="UP000316621">
    <property type="component" value="Chromosome 5"/>
</dbReference>
<dbReference type="InterPro" id="IPR001752">
    <property type="entry name" value="Kinesin_motor_dom"/>
</dbReference>
<dbReference type="GO" id="GO:0008017">
    <property type="term" value="F:microtubule binding"/>
    <property type="evidence" value="ECO:0007669"/>
    <property type="project" value="InterPro"/>
</dbReference>
<reference evidence="12 13" key="1">
    <citation type="journal article" date="2018" name="Science">
        <title>The opium poppy genome and morphinan production.</title>
        <authorList>
            <person name="Guo L."/>
            <person name="Winzer T."/>
            <person name="Yang X."/>
            <person name="Li Y."/>
            <person name="Ning Z."/>
            <person name="He Z."/>
            <person name="Teodor R."/>
            <person name="Lu Y."/>
            <person name="Bowser T.A."/>
            <person name="Graham I.A."/>
            <person name="Ye K."/>
        </authorList>
    </citation>
    <scope>NUCLEOTIDE SEQUENCE [LARGE SCALE GENOMIC DNA]</scope>
    <source>
        <strain evidence="13">cv. HN1</strain>
        <tissue evidence="12">Leaves</tissue>
    </source>
</reference>
<keyword evidence="4 9" id="KW-0175">Coiled coil</keyword>
<dbReference type="GO" id="GO:0009524">
    <property type="term" value="C:phragmoplast"/>
    <property type="evidence" value="ECO:0007669"/>
    <property type="project" value="UniProtKB-ARBA"/>
</dbReference>
<evidence type="ECO:0000256" key="9">
    <source>
        <dbReference type="SAM" id="Coils"/>
    </source>
</evidence>
<evidence type="ECO:0000256" key="7">
    <source>
        <dbReference type="PROSITE-ProRule" id="PRU00283"/>
    </source>
</evidence>
<dbReference type="GO" id="GO:0007018">
    <property type="term" value="P:microtubule-based movement"/>
    <property type="evidence" value="ECO:0007669"/>
    <property type="project" value="InterPro"/>
</dbReference>
<evidence type="ECO:0000256" key="4">
    <source>
        <dbReference type="ARBA" id="ARBA00023054"/>
    </source>
</evidence>
<name>A0A4Y7JVI9_PAPSO</name>
<dbReference type="Pfam" id="PF00225">
    <property type="entry name" value="Kinesin"/>
    <property type="match status" value="1"/>
</dbReference>
<dbReference type="EMBL" id="CM010719">
    <property type="protein sequence ID" value="RZC63778.1"/>
    <property type="molecule type" value="Genomic_DNA"/>
</dbReference>
<dbReference type="SUPFAM" id="SSF52540">
    <property type="entry name" value="P-loop containing nucleoside triphosphate hydrolases"/>
    <property type="match status" value="1"/>
</dbReference>
<feature type="binding site" evidence="7">
    <location>
        <begin position="203"/>
        <end position="210"/>
    </location>
    <ligand>
        <name>ATP</name>
        <dbReference type="ChEBI" id="CHEBI:30616"/>
    </ligand>
</feature>
<evidence type="ECO:0000256" key="5">
    <source>
        <dbReference type="ARBA" id="ARBA00023175"/>
    </source>
</evidence>
<gene>
    <name evidence="12" type="ORF">C5167_025520</name>
</gene>
<dbReference type="PANTHER" id="PTHR37739">
    <property type="entry name" value="KINESIN-LIKE PROTEIN KIN-12D"/>
    <property type="match status" value="1"/>
</dbReference>
<keyword evidence="5 7" id="KW-0505">Motor protein</keyword>
<dbReference type="FunFam" id="3.40.850.10:FF:000052">
    <property type="entry name" value="Kinesin-like protein KIN-12F"/>
    <property type="match status" value="1"/>
</dbReference>
<comment type="similarity">
    <text evidence="6">Belongs to the TRAFAC class myosin-kinesin ATPase superfamily. Kinesin family. KIN-12 subfamily.</text>
</comment>
<feature type="coiled-coil region" evidence="9">
    <location>
        <begin position="471"/>
        <end position="498"/>
    </location>
</feature>
<evidence type="ECO:0000259" key="11">
    <source>
        <dbReference type="PROSITE" id="PS50067"/>
    </source>
</evidence>
<dbReference type="OMA" id="CHEDIMV"/>
<dbReference type="InterPro" id="IPR036961">
    <property type="entry name" value="Kinesin_motor_dom_sf"/>
</dbReference>
<proteinExistence type="inferred from homology"/>
<organism evidence="12 13">
    <name type="scientific">Papaver somniferum</name>
    <name type="common">Opium poppy</name>
    <dbReference type="NCBI Taxonomy" id="3469"/>
    <lineage>
        <taxon>Eukaryota</taxon>
        <taxon>Viridiplantae</taxon>
        <taxon>Streptophyta</taxon>
        <taxon>Embryophyta</taxon>
        <taxon>Tracheophyta</taxon>
        <taxon>Spermatophyta</taxon>
        <taxon>Magnoliopsida</taxon>
        <taxon>Ranunculales</taxon>
        <taxon>Papaveraceae</taxon>
        <taxon>Papaveroideae</taxon>
        <taxon>Papaver</taxon>
    </lineage>
</organism>
<evidence type="ECO:0000313" key="12">
    <source>
        <dbReference type="EMBL" id="RZC63778.1"/>
    </source>
</evidence>
<dbReference type="SMART" id="SM00129">
    <property type="entry name" value="KISc"/>
    <property type="match status" value="1"/>
</dbReference>
<dbReference type="Gramene" id="RZC63778">
    <property type="protein sequence ID" value="RZC63778"/>
    <property type="gene ID" value="C5167_025520"/>
</dbReference>
<dbReference type="PANTHER" id="PTHR37739:SF16">
    <property type="entry name" value="KINESIN-LIKE PROTEIN"/>
    <property type="match status" value="1"/>
</dbReference>
<evidence type="ECO:0000256" key="8">
    <source>
        <dbReference type="RuleBase" id="RU000394"/>
    </source>
</evidence>
<dbReference type="InterPro" id="IPR044986">
    <property type="entry name" value="KIF15/KIN-12"/>
</dbReference>
<feature type="domain" description="Kinesin motor" evidence="11">
    <location>
        <begin position="129"/>
        <end position="464"/>
    </location>
</feature>
<protein>
    <recommendedName>
        <fullName evidence="8">Kinesin-like protein</fullName>
    </recommendedName>
</protein>
<evidence type="ECO:0000256" key="6">
    <source>
        <dbReference type="ARBA" id="ARBA00034488"/>
    </source>
</evidence>
<keyword evidence="2 7" id="KW-0547">Nucleotide-binding</keyword>
<evidence type="ECO:0000256" key="10">
    <source>
        <dbReference type="SAM" id="MobiDB-lite"/>
    </source>
</evidence>
<sequence>MKNCISPNPNSKLRSKTKSSKENVPPLSSPSVATAKILSSVAKMKTPLPVPPRPLSSKSSNPLKRKVIMECVHENSVPESPSVTTTKTISSVGKRKCPLPPVPPPSSNFSCNSKGKVIMESVPRFSDSGVQVIVRIRPPNVDADDEIVVEKVSEESLSVLDQTFTFDYVADTSSSQKDVYQLIGAPFVENCLEGFNSSIFTYGQTASGKTYTMWGHSNALLEYNPSGAQHGLAPRVFEQLFSRMSEEEAKQADKQLKYRCRCSFLEIYNEQITDLLDPSQRNLMIREDVKAGVYVENLTEHGVCTMNDVRLLLIKGLANRRTGATNMNAESSRSHCLFTCTVESRYKGISEGLSSCKTSRINLVDLAGSEKQKLTGAAGERLKESGNINRSLSQLGNVINILADVSQTGKQRHIPYRDSRLTFLLQESLGGNARLAMICAISPVQSCKTETVSTLRFAQRAKAIKNKATVNEVTQGDVKVLQEMIHQLKDELLRAKANPAAAGTNGGYTTSSKARRSLSILKMSLNYPLTLPHVDDDGDVEMEIDGESVEKLCTEVENHINEREASESSQGKAFSSSDPITARVNKLMEEADVNMEVCSKAVEKVLAGAIRREMALEEFCAKQTAEISKLDLLVQQYKGERDVLVAEVQHVRNQLGYYVESSSSPLPS</sequence>
<dbReference type="GO" id="GO:0005874">
    <property type="term" value="C:microtubule"/>
    <property type="evidence" value="ECO:0007669"/>
    <property type="project" value="UniProtKB-KW"/>
</dbReference>
<dbReference type="AlphaFoldDB" id="A0A4Y7JVI9"/>
<dbReference type="PRINTS" id="PR00380">
    <property type="entry name" value="KINESINHEAVY"/>
</dbReference>
<evidence type="ECO:0000256" key="1">
    <source>
        <dbReference type="ARBA" id="ARBA00022701"/>
    </source>
</evidence>
<keyword evidence="13" id="KW-1185">Reference proteome</keyword>
<dbReference type="STRING" id="3469.A0A4Y7JVI9"/>
<dbReference type="GO" id="GO:0005524">
    <property type="term" value="F:ATP binding"/>
    <property type="evidence" value="ECO:0007669"/>
    <property type="project" value="UniProtKB-UniRule"/>
</dbReference>
<feature type="region of interest" description="Disordered" evidence="10">
    <location>
        <begin position="77"/>
        <end position="107"/>
    </location>
</feature>
<accession>A0A4Y7JVI9</accession>
<keyword evidence="3 7" id="KW-0067">ATP-binding</keyword>
<feature type="compositionally biased region" description="Polar residues" evidence="10">
    <location>
        <begin position="77"/>
        <end position="91"/>
    </location>
</feature>
<evidence type="ECO:0000256" key="2">
    <source>
        <dbReference type="ARBA" id="ARBA00022741"/>
    </source>
</evidence>
<evidence type="ECO:0000313" key="13">
    <source>
        <dbReference type="Proteomes" id="UP000316621"/>
    </source>
</evidence>
<dbReference type="InterPro" id="IPR019821">
    <property type="entry name" value="Kinesin_motor_CS"/>
</dbReference>
<feature type="compositionally biased region" description="Polar residues" evidence="10">
    <location>
        <begin position="1"/>
        <end position="12"/>
    </location>
</feature>
<dbReference type="OrthoDB" id="3176171at2759"/>
<keyword evidence="1 8" id="KW-0493">Microtubule</keyword>
<dbReference type="Gene3D" id="3.40.850.10">
    <property type="entry name" value="Kinesin motor domain"/>
    <property type="match status" value="1"/>
</dbReference>
<feature type="region of interest" description="Disordered" evidence="10">
    <location>
        <begin position="1"/>
        <end position="31"/>
    </location>
</feature>
<dbReference type="GO" id="GO:0003777">
    <property type="term" value="F:microtubule motor activity"/>
    <property type="evidence" value="ECO:0007669"/>
    <property type="project" value="InterPro"/>
</dbReference>
<evidence type="ECO:0000256" key="3">
    <source>
        <dbReference type="ARBA" id="ARBA00022840"/>
    </source>
</evidence>
<dbReference type="PROSITE" id="PS00411">
    <property type="entry name" value="KINESIN_MOTOR_1"/>
    <property type="match status" value="1"/>
</dbReference>